<evidence type="ECO:0000313" key="4">
    <source>
        <dbReference type="EMBL" id="ARF12125.1"/>
    </source>
</evidence>
<accession>A0A1V0SK58</accession>
<sequence length="157" mass="17872">MFEFDNKRVISVGRYQGCDIQFPHPNVGASSRLHALIFLFPESDKYVVADMGSYYGIRTEKRSEGKPCNNSLPRNRNILIFDWDEPVILGMGDMKIGINPKECVICLTEPRNCTFNCGHYTVCTNCRNMIHECPICKAPINTVNTGLRMETFVTKNQ</sequence>
<dbReference type="PROSITE" id="PS50006">
    <property type="entry name" value="FHA_DOMAIN"/>
    <property type="match status" value="1"/>
</dbReference>
<keyword evidence="1" id="KW-0479">Metal-binding</keyword>
<dbReference type="Gene3D" id="3.30.40.10">
    <property type="entry name" value="Zinc/RING finger domain, C3HC4 (zinc finger)"/>
    <property type="match status" value="1"/>
</dbReference>
<dbReference type="Gene3D" id="2.60.200.20">
    <property type="match status" value="1"/>
</dbReference>
<feature type="domain" description="RING-type" evidence="3">
    <location>
        <begin position="103"/>
        <end position="137"/>
    </location>
</feature>
<keyword evidence="1" id="KW-0863">Zinc-finger</keyword>
<dbReference type="CDD" id="cd00060">
    <property type="entry name" value="FHA"/>
    <property type="match status" value="1"/>
</dbReference>
<evidence type="ECO:0000256" key="1">
    <source>
        <dbReference type="PROSITE-ProRule" id="PRU00175"/>
    </source>
</evidence>
<dbReference type="InterPro" id="IPR000253">
    <property type="entry name" value="FHA_dom"/>
</dbReference>
<evidence type="ECO:0000259" key="2">
    <source>
        <dbReference type="PROSITE" id="PS50006"/>
    </source>
</evidence>
<dbReference type="Pfam" id="PF13920">
    <property type="entry name" value="zf-C3HC4_3"/>
    <property type="match status" value="1"/>
</dbReference>
<dbReference type="Pfam" id="PF00498">
    <property type="entry name" value="FHA"/>
    <property type="match status" value="1"/>
</dbReference>
<feature type="domain" description="FHA" evidence="2">
    <location>
        <begin position="10"/>
        <end position="56"/>
    </location>
</feature>
<dbReference type="SUPFAM" id="SSF49879">
    <property type="entry name" value="SMAD/FHA domain"/>
    <property type="match status" value="1"/>
</dbReference>
<proteinExistence type="predicted"/>
<dbReference type="InterPro" id="IPR001841">
    <property type="entry name" value="Znf_RING"/>
</dbReference>
<evidence type="ECO:0000259" key="3">
    <source>
        <dbReference type="PROSITE" id="PS50089"/>
    </source>
</evidence>
<dbReference type="InterPro" id="IPR008984">
    <property type="entry name" value="SMAD_FHA_dom_sf"/>
</dbReference>
<gene>
    <name evidence="4" type="ORF">Klosneuvirus_3_260</name>
</gene>
<dbReference type="InterPro" id="IPR013083">
    <property type="entry name" value="Znf_RING/FYVE/PHD"/>
</dbReference>
<dbReference type="EMBL" id="KY684110">
    <property type="protein sequence ID" value="ARF12125.1"/>
    <property type="molecule type" value="Genomic_DNA"/>
</dbReference>
<dbReference type="SUPFAM" id="SSF57850">
    <property type="entry name" value="RING/U-box"/>
    <property type="match status" value="1"/>
</dbReference>
<reference evidence="4" key="1">
    <citation type="journal article" date="2017" name="Science">
        <title>Giant viruses with an expanded complement of translation system components.</title>
        <authorList>
            <person name="Schulz F."/>
            <person name="Yutin N."/>
            <person name="Ivanova N.N."/>
            <person name="Ortega D.R."/>
            <person name="Lee T.K."/>
            <person name="Vierheilig J."/>
            <person name="Daims H."/>
            <person name="Horn M."/>
            <person name="Wagner M."/>
            <person name="Jensen G.J."/>
            <person name="Kyrpides N.C."/>
            <person name="Koonin E.V."/>
            <person name="Woyke T."/>
        </authorList>
    </citation>
    <scope>NUCLEOTIDE SEQUENCE</scope>
    <source>
        <strain evidence="4">KNV1</strain>
    </source>
</reference>
<dbReference type="GO" id="GO:0008270">
    <property type="term" value="F:zinc ion binding"/>
    <property type="evidence" value="ECO:0007669"/>
    <property type="project" value="UniProtKB-KW"/>
</dbReference>
<protein>
    <submittedName>
        <fullName evidence="4">Forkhead associated FHA domain and RING domain protein</fullName>
    </submittedName>
</protein>
<name>A0A1V0SK58_9VIRU</name>
<keyword evidence="1" id="KW-0862">Zinc</keyword>
<dbReference type="PROSITE" id="PS50089">
    <property type="entry name" value="ZF_RING_2"/>
    <property type="match status" value="1"/>
</dbReference>
<organism evidence="4">
    <name type="scientific">Klosneuvirus KNV1</name>
    <dbReference type="NCBI Taxonomy" id="1977640"/>
    <lineage>
        <taxon>Viruses</taxon>
        <taxon>Varidnaviria</taxon>
        <taxon>Bamfordvirae</taxon>
        <taxon>Nucleocytoviricota</taxon>
        <taxon>Megaviricetes</taxon>
        <taxon>Imitervirales</taxon>
        <taxon>Mimiviridae</taxon>
        <taxon>Klosneuvirinae</taxon>
        <taxon>Klosneuvirus</taxon>
    </lineage>
</organism>